<dbReference type="Gene3D" id="3.30.420.40">
    <property type="match status" value="2"/>
</dbReference>
<evidence type="ECO:0000313" key="1">
    <source>
        <dbReference type="EMBL" id="GAF68162.1"/>
    </source>
</evidence>
<protein>
    <recommendedName>
        <fullName evidence="2">Glucokinase</fullName>
    </recommendedName>
</protein>
<dbReference type="SUPFAM" id="SSF53067">
    <property type="entry name" value="Actin-like ATPase domain"/>
    <property type="match status" value="1"/>
</dbReference>
<name>X0RWP7_9ZZZZ</name>
<reference evidence="1" key="1">
    <citation type="journal article" date="2014" name="Front. Microbiol.">
        <title>High frequency of phylogenetically diverse reductive dehalogenase-homologous genes in deep subseafloor sedimentary metagenomes.</title>
        <authorList>
            <person name="Kawai M."/>
            <person name="Futagami T."/>
            <person name="Toyoda A."/>
            <person name="Takaki Y."/>
            <person name="Nishi S."/>
            <person name="Hori S."/>
            <person name="Arai W."/>
            <person name="Tsubouchi T."/>
            <person name="Morono Y."/>
            <person name="Uchiyama I."/>
            <person name="Ito T."/>
            <person name="Fujiyama A."/>
            <person name="Inagaki F."/>
            <person name="Takami H."/>
        </authorList>
    </citation>
    <scope>NUCLEOTIDE SEQUENCE</scope>
    <source>
        <strain evidence="1">Expedition CK06-06</strain>
    </source>
</reference>
<dbReference type="InterPro" id="IPR049874">
    <property type="entry name" value="ROK_cs"/>
</dbReference>
<comment type="caution">
    <text evidence="1">The sequence shown here is derived from an EMBL/GenBank/DDBJ whole genome shotgun (WGS) entry which is preliminary data.</text>
</comment>
<dbReference type="PANTHER" id="PTHR18964:SF149">
    <property type="entry name" value="BIFUNCTIONAL UDP-N-ACETYLGLUCOSAMINE 2-EPIMERASE_N-ACETYLMANNOSAMINE KINASE"/>
    <property type="match status" value="1"/>
</dbReference>
<evidence type="ECO:0008006" key="2">
    <source>
        <dbReference type="Google" id="ProtNLM"/>
    </source>
</evidence>
<dbReference type="EMBL" id="BARS01003756">
    <property type="protein sequence ID" value="GAF68162.1"/>
    <property type="molecule type" value="Genomic_DNA"/>
</dbReference>
<sequence length="342" mass="36183">VLLIAEAYNRSLKLSDNADDLILGVDLGGTKILTAVVNPQGKILSRDHSITPAQKGHEAVIHSILESAHRALGQADVAISDLIVIGVGAPGLLNPEKGILFTSPNLPGWRDVTLRDIIQEKLGKKTFLINDANAAALGEFYFGAARGTRNFIYITISTGIGGGIVIDGKIYSGAIGAAGEVGHMTIDDDGPICNCGNRGCWETLASGTALAREARHRIEEGMRTSILEYAEGDVGKVTARVIQDAAERGDSLAKELIGRTGYYVGVGLANLINIFNPELIVIGGGLSNIGDMLFEPAFKVARERAYKQAFQAVRFASAELGRNSGVLGAATFALQEMKSQNP</sequence>
<feature type="non-terminal residue" evidence="1">
    <location>
        <position position="1"/>
    </location>
</feature>
<dbReference type="InterPro" id="IPR043129">
    <property type="entry name" value="ATPase_NBD"/>
</dbReference>
<dbReference type="PANTHER" id="PTHR18964">
    <property type="entry name" value="ROK (REPRESSOR, ORF, KINASE) FAMILY"/>
    <property type="match status" value="1"/>
</dbReference>
<dbReference type="PROSITE" id="PS01125">
    <property type="entry name" value="ROK"/>
    <property type="match status" value="1"/>
</dbReference>
<organism evidence="1">
    <name type="scientific">marine sediment metagenome</name>
    <dbReference type="NCBI Taxonomy" id="412755"/>
    <lineage>
        <taxon>unclassified sequences</taxon>
        <taxon>metagenomes</taxon>
        <taxon>ecological metagenomes</taxon>
    </lineage>
</organism>
<proteinExistence type="predicted"/>
<gene>
    <name evidence="1" type="ORF">S01H1_07282</name>
</gene>
<dbReference type="Pfam" id="PF00480">
    <property type="entry name" value="ROK"/>
    <property type="match status" value="1"/>
</dbReference>
<accession>X0RWP7</accession>
<dbReference type="InterPro" id="IPR000600">
    <property type="entry name" value="ROK"/>
</dbReference>
<dbReference type="AlphaFoldDB" id="X0RWP7"/>
<dbReference type="CDD" id="cd24076">
    <property type="entry name" value="ASKHA_ATPase_ROK_BsXylR-like"/>
    <property type="match status" value="1"/>
</dbReference>